<protein>
    <submittedName>
        <fullName evidence="1">Uncharacterized protein</fullName>
    </submittedName>
</protein>
<proteinExistence type="predicted"/>
<name>A0A0M3T2K7_9HYPH</name>
<evidence type="ECO:0000313" key="1">
    <source>
        <dbReference type="EMBL" id="ALE02905.1"/>
    </source>
</evidence>
<gene>
    <name evidence="1" type="ORF">PU02_0091</name>
</gene>
<dbReference type="Proteomes" id="UP000057213">
    <property type="component" value="Chromosome"/>
</dbReference>
<reference evidence="1 2" key="1">
    <citation type="journal article" date="2015" name="Genome Announc.">
        <title>Complete Genome Sequence of Bartonella ancashensis Strain 20.00, Isolated from the Blood of a Patient with Verruga Peruana.</title>
        <authorList>
            <person name="Hang J."/>
            <person name="Mullins K.E."/>
            <person name="Clifford R.J."/>
            <person name="Onmus-Leone F."/>
            <person name="Yang Y."/>
            <person name="Jiang J."/>
            <person name="Leguia M."/>
            <person name="Kasper M.R."/>
            <person name="Maguina C."/>
            <person name="Lesho E.P."/>
            <person name="Jarman R.G."/>
            <person name="Richards A.L."/>
            <person name="Blazes D."/>
        </authorList>
    </citation>
    <scope>NUCLEOTIDE SEQUENCE [LARGE SCALE GENOMIC DNA]</scope>
    <source>
        <strain evidence="1 2">20.00</strain>
    </source>
</reference>
<sequence length="146" mass="17086">MSIIFIHILKNIQFPIEREGVKMKKPIFVNSNEILLVTYSDGEHIARSGHFYDEFEILEVLNGTEGAEQVFRLDLETKHYEDFSEEIAETYIRDNSICLDGAVEHPFIENSNAYAELLKEQKAQKSNDIIYGRYEQQHRLRAYDLV</sequence>
<dbReference type="KEGG" id="banc:PU02_0091"/>
<dbReference type="STRING" id="1318743.PU02_0091"/>
<organism evidence="1 2">
    <name type="scientific">Bartonella ancashensis</name>
    <dbReference type="NCBI Taxonomy" id="1318743"/>
    <lineage>
        <taxon>Bacteria</taxon>
        <taxon>Pseudomonadati</taxon>
        <taxon>Pseudomonadota</taxon>
        <taxon>Alphaproteobacteria</taxon>
        <taxon>Hyphomicrobiales</taxon>
        <taxon>Bartonellaceae</taxon>
        <taxon>Bartonella</taxon>
    </lineage>
</organism>
<keyword evidence="2" id="KW-1185">Reference proteome</keyword>
<evidence type="ECO:0000313" key="2">
    <source>
        <dbReference type="Proteomes" id="UP000057213"/>
    </source>
</evidence>
<dbReference type="PATRIC" id="fig|1318743.3.peg.95"/>
<dbReference type="EMBL" id="CP010401">
    <property type="protein sequence ID" value="ALE02905.1"/>
    <property type="molecule type" value="Genomic_DNA"/>
</dbReference>
<dbReference type="AlphaFoldDB" id="A0A0M3T2K7"/>
<accession>A0A0M3T2K7</accession>